<reference evidence="1 2" key="1">
    <citation type="submission" date="2019-10" db="EMBL/GenBank/DDBJ databases">
        <title>Assembly and Annotation for the nematode Trichostrongylus colubriformis.</title>
        <authorList>
            <person name="Martin J."/>
        </authorList>
    </citation>
    <scope>NUCLEOTIDE SEQUENCE [LARGE SCALE GENOMIC DNA]</scope>
    <source>
        <strain evidence="1">G859</strain>
        <tissue evidence="1">Whole worm</tissue>
    </source>
</reference>
<evidence type="ECO:0000313" key="1">
    <source>
        <dbReference type="EMBL" id="KAK5978480.1"/>
    </source>
</evidence>
<evidence type="ECO:0000313" key="2">
    <source>
        <dbReference type="Proteomes" id="UP001331761"/>
    </source>
</evidence>
<protein>
    <submittedName>
        <fullName evidence="1">Uncharacterized protein</fullName>
    </submittedName>
</protein>
<proteinExistence type="predicted"/>
<gene>
    <name evidence="1" type="ORF">GCK32_003355</name>
</gene>
<dbReference type="AlphaFoldDB" id="A0AAN8FG11"/>
<accession>A0AAN8FG11</accession>
<organism evidence="1 2">
    <name type="scientific">Trichostrongylus colubriformis</name>
    <name type="common">Black scour worm</name>
    <dbReference type="NCBI Taxonomy" id="6319"/>
    <lineage>
        <taxon>Eukaryota</taxon>
        <taxon>Metazoa</taxon>
        <taxon>Ecdysozoa</taxon>
        <taxon>Nematoda</taxon>
        <taxon>Chromadorea</taxon>
        <taxon>Rhabditida</taxon>
        <taxon>Rhabditina</taxon>
        <taxon>Rhabditomorpha</taxon>
        <taxon>Strongyloidea</taxon>
        <taxon>Trichostrongylidae</taxon>
        <taxon>Trichostrongylus</taxon>
    </lineage>
</organism>
<comment type="caution">
    <text evidence="1">The sequence shown here is derived from an EMBL/GenBank/DDBJ whole genome shotgun (WGS) entry which is preliminary data.</text>
</comment>
<name>A0AAN8FG11_TRICO</name>
<sequence>MPVSQFLKLQIVHSDAHNIAIAVMKKIDVKSKKTSISSWPASNKRRSRYERVWFYFSNALRTKRCRRHVEECSGDIRAGIDHTAPHESLLRRII</sequence>
<dbReference type="EMBL" id="WIXE01009380">
    <property type="protein sequence ID" value="KAK5978480.1"/>
    <property type="molecule type" value="Genomic_DNA"/>
</dbReference>
<dbReference type="Proteomes" id="UP001331761">
    <property type="component" value="Unassembled WGS sequence"/>
</dbReference>
<keyword evidence="2" id="KW-1185">Reference proteome</keyword>